<dbReference type="InterPro" id="IPR052169">
    <property type="entry name" value="CW_Biosynth-Accessory"/>
</dbReference>
<dbReference type="EMBL" id="BAAANL010000006">
    <property type="protein sequence ID" value="GAA1869465.1"/>
    <property type="molecule type" value="Genomic_DNA"/>
</dbReference>
<sequence>MNSYGSNGSLTGAARGGARRARLALTIAGVVALACAGCTSPAAESSEATATASAPGATRASVEPPQPVKFTIAAAGDILPHDPLNQSAAANGDLDYTPLLAGLDPWVKGADLALCHMEAPVVPPGQEPSGYPMFAAPRKLVTDVAEQGWDGCSTASNHSVDRGFDGITATLDALDEEGLGHVGTARKKSERTPQVYTLAREGREIDVAHLSATYGLNGLVVPEGKPWSVDLLDADRIIKEAKQARRDGAELVVVSMHAGVEYTEDLTDQQETVTKRLAASRKVDLIIGHHAHIPQRIARLDGGPDGKGMWVAYGLGNMISNQSSECCDARTSNGVLMTATVTQAAPGKPARVTAVKWTPTTVDRAAGHRLRALRDALSDPGKGTLPEAELRARYAAVRDAVGDTAQERTKPPVPTGKPPAFSR</sequence>
<dbReference type="InterPro" id="IPR029052">
    <property type="entry name" value="Metallo-depent_PP-like"/>
</dbReference>
<comment type="similarity">
    <text evidence="1">Belongs to the CapA family.</text>
</comment>
<keyword evidence="5" id="KW-1185">Reference proteome</keyword>
<dbReference type="Gene3D" id="3.60.21.10">
    <property type="match status" value="1"/>
</dbReference>
<dbReference type="Proteomes" id="UP001501094">
    <property type="component" value="Unassembled WGS sequence"/>
</dbReference>
<dbReference type="InterPro" id="IPR019079">
    <property type="entry name" value="Capsule_synth_CapA"/>
</dbReference>
<evidence type="ECO:0000256" key="2">
    <source>
        <dbReference type="SAM" id="MobiDB-lite"/>
    </source>
</evidence>
<feature type="domain" description="Capsule synthesis protein CapA" evidence="3">
    <location>
        <begin position="71"/>
        <end position="322"/>
    </location>
</feature>
<accession>A0ABN2NHH2</accession>
<dbReference type="CDD" id="cd07381">
    <property type="entry name" value="MPP_CapA"/>
    <property type="match status" value="1"/>
</dbReference>
<gene>
    <name evidence="4" type="ORF">GCM10009751_30340</name>
</gene>
<dbReference type="PANTHER" id="PTHR33393">
    <property type="entry name" value="POLYGLUTAMINE SYNTHESIS ACCESSORY PROTEIN RV0574C-RELATED"/>
    <property type="match status" value="1"/>
</dbReference>
<organism evidence="4 5">
    <name type="scientific">Myceligenerans crystallogenes</name>
    <dbReference type="NCBI Taxonomy" id="316335"/>
    <lineage>
        <taxon>Bacteria</taxon>
        <taxon>Bacillati</taxon>
        <taxon>Actinomycetota</taxon>
        <taxon>Actinomycetes</taxon>
        <taxon>Micrococcales</taxon>
        <taxon>Promicromonosporaceae</taxon>
        <taxon>Myceligenerans</taxon>
    </lineage>
</organism>
<feature type="region of interest" description="Disordered" evidence="2">
    <location>
        <begin position="399"/>
        <end position="423"/>
    </location>
</feature>
<comment type="caution">
    <text evidence="4">The sequence shown here is derived from an EMBL/GenBank/DDBJ whole genome shotgun (WGS) entry which is preliminary data.</text>
</comment>
<evidence type="ECO:0000313" key="4">
    <source>
        <dbReference type="EMBL" id="GAA1869465.1"/>
    </source>
</evidence>
<proteinExistence type="inferred from homology"/>
<dbReference type="RefSeq" id="WP_344104443.1">
    <property type="nucleotide sequence ID" value="NZ_BAAANL010000006.1"/>
</dbReference>
<dbReference type="SMART" id="SM00854">
    <property type="entry name" value="PGA_cap"/>
    <property type="match status" value="1"/>
</dbReference>
<name>A0ABN2NHH2_9MICO</name>
<evidence type="ECO:0000256" key="1">
    <source>
        <dbReference type="ARBA" id="ARBA00005662"/>
    </source>
</evidence>
<reference evidence="4 5" key="1">
    <citation type="journal article" date="2019" name="Int. J. Syst. Evol. Microbiol.">
        <title>The Global Catalogue of Microorganisms (GCM) 10K type strain sequencing project: providing services to taxonomists for standard genome sequencing and annotation.</title>
        <authorList>
            <consortium name="The Broad Institute Genomics Platform"/>
            <consortium name="The Broad Institute Genome Sequencing Center for Infectious Disease"/>
            <person name="Wu L."/>
            <person name="Ma J."/>
        </authorList>
    </citation>
    <scope>NUCLEOTIDE SEQUENCE [LARGE SCALE GENOMIC DNA]</scope>
    <source>
        <strain evidence="4 5">JCM 14326</strain>
    </source>
</reference>
<dbReference type="PANTHER" id="PTHR33393:SF13">
    <property type="entry name" value="PGA BIOSYNTHESIS PROTEIN CAPA"/>
    <property type="match status" value="1"/>
</dbReference>
<dbReference type="SUPFAM" id="SSF56300">
    <property type="entry name" value="Metallo-dependent phosphatases"/>
    <property type="match status" value="1"/>
</dbReference>
<evidence type="ECO:0000259" key="3">
    <source>
        <dbReference type="SMART" id="SM00854"/>
    </source>
</evidence>
<evidence type="ECO:0000313" key="5">
    <source>
        <dbReference type="Proteomes" id="UP001501094"/>
    </source>
</evidence>
<dbReference type="Pfam" id="PF09587">
    <property type="entry name" value="PGA_cap"/>
    <property type="match status" value="1"/>
</dbReference>
<protein>
    <submittedName>
        <fullName evidence="4">CapA family protein</fullName>
    </submittedName>
</protein>